<organism evidence="8 9">
    <name type="scientific">Dyadobacter psychrophilus</name>
    <dbReference type="NCBI Taxonomy" id="651661"/>
    <lineage>
        <taxon>Bacteria</taxon>
        <taxon>Pseudomonadati</taxon>
        <taxon>Bacteroidota</taxon>
        <taxon>Cytophagia</taxon>
        <taxon>Cytophagales</taxon>
        <taxon>Spirosomataceae</taxon>
        <taxon>Dyadobacter</taxon>
    </lineage>
</organism>
<accession>A0A1T5F5D6</accession>
<evidence type="ECO:0000256" key="5">
    <source>
        <dbReference type="ARBA" id="ARBA00023237"/>
    </source>
</evidence>
<evidence type="ECO:0000256" key="2">
    <source>
        <dbReference type="ARBA" id="ARBA00006275"/>
    </source>
</evidence>
<keyword evidence="9" id="KW-1185">Reference proteome</keyword>
<evidence type="ECO:0000259" key="6">
    <source>
        <dbReference type="Pfam" id="PF07980"/>
    </source>
</evidence>
<feature type="domain" description="RagB/SusD" evidence="6">
    <location>
        <begin position="317"/>
        <end position="521"/>
    </location>
</feature>
<dbReference type="STRING" id="651661.SAMN05660293_02801"/>
<dbReference type="InterPro" id="IPR033985">
    <property type="entry name" value="SusD-like_N"/>
</dbReference>
<comment type="subcellular location">
    <subcellularLocation>
        <location evidence="1">Cell outer membrane</location>
    </subcellularLocation>
</comment>
<dbReference type="Proteomes" id="UP000190897">
    <property type="component" value="Unassembled WGS sequence"/>
</dbReference>
<sequence>MKILKYIPIALLSLGLSSCSEFLKEEPEAFLSEDQYYKTQTDAINAVNAVYFFLNSGGSSVQTPYNTLFNTGMNMAGDDEDPGPGATNPDVRSLSVLAHSATNLRIYEIWQQHYAAIKKANVVLEKIPAIEFDNALKERLLGEAKFLRALYYFNLVRLYGDVPLITDYQKSVDPAGYEIAKSASAEVYASIEKDLIQAAAVLPASYSSPNVGRATSGAAKAILAKVYLTKASLPLSVAAHYKDAIATAEQALSPADGGTGAYGYELVSNYAEVFLPAFKNNKEHIFSAQFKSNSLNQGNNENPRAILSGIPGLNGNYAHMVRFYTNGNDKSFSIYKLYKPQDKRRAVTFTRSFTSPANGRVYALPIANPAVPNDSTPFWGKWWDPASTAVTNQSAANVPIIRYAELLLIHAEAENEANGPTAKAYKSLNRVRTRAGLPNLTAGLSKDQFRDSLYLDRRLEVVYEYQRWFDLIRQKDGSGKSTFVSNLHKVGKTNAADKHRLYPLPQSEIDNNKLLVQNPGFE</sequence>
<dbReference type="PROSITE" id="PS51257">
    <property type="entry name" value="PROKAR_LIPOPROTEIN"/>
    <property type="match status" value="1"/>
</dbReference>
<evidence type="ECO:0000256" key="3">
    <source>
        <dbReference type="ARBA" id="ARBA00022729"/>
    </source>
</evidence>
<dbReference type="Pfam" id="PF14322">
    <property type="entry name" value="SusD-like_3"/>
    <property type="match status" value="1"/>
</dbReference>
<keyword evidence="5" id="KW-0998">Cell outer membrane</keyword>
<protein>
    <submittedName>
        <fullName evidence="8">Starch-binding associating with outer membrane</fullName>
    </submittedName>
</protein>
<dbReference type="RefSeq" id="WP_082215369.1">
    <property type="nucleotide sequence ID" value="NZ_FUZA01000003.1"/>
</dbReference>
<dbReference type="OrthoDB" id="636214at2"/>
<dbReference type="EMBL" id="FUZA01000003">
    <property type="protein sequence ID" value="SKB91356.1"/>
    <property type="molecule type" value="Genomic_DNA"/>
</dbReference>
<dbReference type="InterPro" id="IPR012944">
    <property type="entry name" value="SusD_RagB_dom"/>
</dbReference>
<evidence type="ECO:0000259" key="7">
    <source>
        <dbReference type="Pfam" id="PF14322"/>
    </source>
</evidence>
<comment type="similarity">
    <text evidence="2">Belongs to the SusD family.</text>
</comment>
<evidence type="ECO:0000256" key="1">
    <source>
        <dbReference type="ARBA" id="ARBA00004442"/>
    </source>
</evidence>
<proteinExistence type="inferred from homology"/>
<keyword evidence="3" id="KW-0732">Signal</keyword>
<reference evidence="9" key="1">
    <citation type="submission" date="2017-02" db="EMBL/GenBank/DDBJ databases">
        <authorList>
            <person name="Varghese N."/>
            <person name="Submissions S."/>
        </authorList>
    </citation>
    <scope>NUCLEOTIDE SEQUENCE [LARGE SCALE GENOMIC DNA]</scope>
    <source>
        <strain evidence="9">DSM 22270</strain>
    </source>
</reference>
<gene>
    <name evidence="8" type="ORF">SAMN05660293_02801</name>
</gene>
<evidence type="ECO:0000313" key="8">
    <source>
        <dbReference type="EMBL" id="SKB91356.1"/>
    </source>
</evidence>
<dbReference type="SUPFAM" id="SSF48452">
    <property type="entry name" value="TPR-like"/>
    <property type="match status" value="1"/>
</dbReference>
<dbReference type="Pfam" id="PF07980">
    <property type="entry name" value="SusD_RagB"/>
    <property type="match status" value="1"/>
</dbReference>
<feature type="domain" description="SusD-like N-terminal" evidence="7">
    <location>
        <begin position="102"/>
        <end position="228"/>
    </location>
</feature>
<evidence type="ECO:0000256" key="4">
    <source>
        <dbReference type="ARBA" id="ARBA00023136"/>
    </source>
</evidence>
<dbReference type="Gene3D" id="1.25.40.390">
    <property type="match status" value="1"/>
</dbReference>
<name>A0A1T5F5D6_9BACT</name>
<keyword evidence="4" id="KW-0472">Membrane</keyword>
<dbReference type="AlphaFoldDB" id="A0A1T5F5D6"/>
<evidence type="ECO:0000313" key="9">
    <source>
        <dbReference type="Proteomes" id="UP000190897"/>
    </source>
</evidence>
<dbReference type="InterPro" id="IPR011990">
    <property type="entry name" value="TPR-like_helical_dom_sf"/>
</dbReference>
<dbReference type="CDD" id="cd08977">
    <property type="entry name" value="SusD"/>
    <property type="match status" value="1"/>
</dbReference>
<dbReference type="GO" id="GO:0009279">
    <property type="term" value="C:cell outer membrane"/>
    <property type="evidence" value="ECO:0007669"/>
    <property type="project" value="UniProtKB-SubCell"/>
</dbReference>